<evidence type="ECO:0000313" key="2">
    <source>
        <dbReference type="EMBL" id="EIW82056.1"/>
    </source>
</evidence>
<proteinExistence type="predicted"/>
<dbReference type="EMBL" id="JH711577">
    <property type="protein sequence ID" value="EIW82056.1"/>
    <property type="molecule type" value="Genomic_DNA"/>
</dbReference>
<evidence type="ECO:0000313" key="3">
    <source>
        <dbReference type="Proteomes" id="UP000053558"/>
    </source>
</evidence>
<dbReference type="Proteomes" id="UP000053558">
    <property type="component" value="Unassembled WGS sequence"/>
</dbReference>
<evidence type="ECO:0000256" key="1">
    <source>
        <dbReference type="SAM" id="MobiDB-lite"/>
    </source>
</evidence>
<dbReference type="GeneID" id="19210273"/>
<keyword evidence="3" id="KW-1185">Reference proteome</keyword>
<dbReference type="KEGG" id="cput:CONPUDRAFT_81618"/>
<sequence length="93" mass="10453">MLQWEVAVHPSKKRDDASARRPATRWEISLDDGSLVGVVGPSFAEGLLFYTCSATLSGQIGWLQMDSIGHSHSIKHMQPIDKMDWEAPIWDRC</sequence>
<dbReference type="AlphaFoldDB" id="A0A5M3MSI4"/>
<dbReference type="RefSeq" id="XP_007767544.1">
    <property type="nucleotide sequence ID" value="XM_007769354.1"/>
</dbReference>
<protein>
    <submittedName>
        <fullName evidence="2">Uncharacterized protein</fullName>
    </submittedName>
</protein>
<comment type="caution">
    <text evidence="2">The sequence shown here is derived from an EMBL/GenBank/DDBJ whole genome shotgun (WGS) entry which is preliminary data.</text>
</comment>
<organism evidence="2 3">
    <name type="scientific">Coniophora puteana (strain RWD-64-598)</name>
    <name type="common">Brown rot fungus</name>
    <dbReference type="NCBI Taxonomy" id="741705"/>
    <lineage>
        <taxon>Eukaryota</taxon>
        <taxon>Fungi</taxon>
        <taxon>Dikarya</taxon>
        <taxon>Basidiomycota</taxon>
        <taxon>Agaricomycotina</taxon>
        <taxon>Agaricomycetes</taxon>
        <taxon>Agaricomycetidae</taxon>
        <taxon>Boletales</taxon>
        <taxon>Coniophorineae</taxon>
        <taxon>Coniophoraceae</taxon>
        <taxon>Coniophora</taxon>
    </lineage>
</organism>
<gene>
    <name evidence="2" type="ORF">CONPUDRAFT_81618</name>
</gene>
<accession>A0A5M3MSI4</accession>
<feature type="region of interest" description="Disordered" evidence="1">
    <location>
        <begin position="1"/>
        <end position="22"/>
    </location>
</feature>
<reference evidence="3" key="1">
    <citation type="journal article" date="2012" name="Science">
        <title>The Paleozoic origin of enzymatic lignin decomposition reconstructed from 31 fungal genomes.</title>
        <authorList>
            <person name="Floudas D."/>
            <person name="Binder M."/>
            <person name="Riley R."/>
            <person name="Barry K."/>
            <person name="Blanchette R.A."/>
            <person name="Henrissat B."/>
            <person name="Martinez A.T."/>
            <person name="Otillar R."/>
            <person name="Spatafora J.W."/>
            <person name="Yadav J.S."/>
            <person name="Aerts A."/>
            <person name="Benoit I."/>
            <person name="Boyd A."/>
            <person name="Carlson A."/>
            <person name="Copeland A."/>
            <person name="Coutinho P.M."/>
            <person name="de Vries R.P."/>
            <person name="Ferreira P."/>
            <person name="Findley K."/>
            <person name="Foster B."/>
            <person name="Gaskell J."/>
            <person name="Glotzer D."/>
            <person name="Gorecki P."/>
            <person name="Heitman J."/>
            <person name="Hesse C."/>
            <person name="Hori C."/>
            <person name="Igarashi K."/>
            <person name="Jurgens J.A."/>
            <person name="Kallen N."/>
            <person name="Kersten P."/>
            <person name="Kohler A."/>
            <person name="Kuees U."/>
            <person name="Kumar T.K.A."/>
            <person name="Kuo A."/>
            <person name="LaButti K."/>
            <person name="Larrondo L.F."/>
            <person name="Lindquist E."/>
            <person name="Ling A."/>
            <person name="Lombard V."/>
            <person name="Lucas S."/>
            <person name="Lundell T."/>
            <person name="Martin R."/>
            <person name="McLaughlin D.J."/>
            <person name="Morgenstern I."/>
            <person name="Morin E."/>
            <person name="Murat C."/>
            <person name="Nagy L.G."/>
            <person name="Nolan M."/>
            <person name="Ohm R.A."/>
            <person name="Patyshakuliyeva A."/>
            <person name="Rokas A."/>
            <person name="Ruiz-Duenas F.J."/>
            <person name="Sabat G."/>
            <person name="Salamov A."/>
            <person name="Samejima M."/>
            <person name="Schmutz J."/>
            <person name="Slot J.C."/>
            <person name="St John F."/>
            <person name="Stenlid J."/>
            <person name="Sun H."/>
            <person name="Sun S."/>
            <person name="Syed K."/>
            <person name="Tsang A."/>
            <person name="Wiebenga A."/>
            <person name="Young D."/>
            <person name="Pisabarro A."/>
            <person name="Eastwood D.C."/>
            <person name="Martin F."/>
            <person name="Cullen D."/>
            <person name="Grigoriev I.V."/>
            <person name="Hibbett D.S."/>
        </authorList>
    </citation>
    <scope>NUCLEOTIDE SEQUENCE [LARGE SCALE GENOMIC DNA]</scope>
    <source>
        <strain evidence="3">RWD-64-598 SS2</strain>
    </source>
</reference>
<name>A0A5M3MSI4_CONPW</name>